<dbReference type="Proteomes" id="UP001064048">
    <property type="component" value="Chromosome 10"/>
</dbReference>
<dbReference type="EMBL" id="CM046110">
    <property type="protein sequence ID" value="KAI8422580.1"/>
    <property type="molecule type" value="Genomic_DNA"/>
</dbReference>
<evidence type="ECO:0000313" key="2">
    <source>
        <dbReference type="Proteomes" id="UP001064048"/>
    </source>
</evidence>
<protein>
    <submittedName>
        <fullName evidence="1">Uncharacterized protein</fullName>
    </submittedName>
</protein>
<comment type="caution">
    <text evidence="1">The sequence shown here is derived from an EMBL/GenBank/DDBJ whole genome shotgun (WGS) entry which is preliminary data.</text>
</comment>
<proteinExistence type="predicted"/>
<sequence length="942" mass="106056">MEMDTIGDQDIGHVPKYGLKLALNHEFPVQSKQIIIPRPKQIFEMMPLTTRKPKKAPATWEWNLNGADCQYTALYPRAWTTYDLSKYGVKLEHTCGVSLEQKIGDTTCTFTVAKKKDTNETIHEGYCLWNAAKTSSYVWECLKKHGKLGPDPSLTPPPPKVPDKSEVKVEEKKDKAKKIYKCDSIGLSSVISLDPGGSGTTEFCLAWDMPIIKYKKEKKIHRRYYTKFFGSDGIAGASIAAYALKNYKNWEKLLAEWQDPIFTNSNIPDWLKSALMNELYYIADGGTIWFDVPDEYPEGDPRYRSMAYIDDIRDGTEDDLYSRATGQADRSRPASPDVRAPPPDRPPARDILDLLYRTAEVEVEEFAEEVNEAREMATAVWDSRQYIADMYPACAALLRRAVSMWDADGDGLIENGGFPDQTYDAWVMTGPSAYCGGLYIAAVSGVLTMARALSLDDDVMEFSKLLERARTAYEEKLWNGSFYRFDTKPANDRVIMFLRASGSTEKAFPEAHVKKALTAIYENNVLKFMSGQMGAVNGFSEDRGKIDTTALQSEEMWIGVTYGLSALMIYEGMHEEAFQTSGRMYHTLTQMGLSFETPEALYENGNHRSIAYMRPLAIWGMYQAIIARPPLQPMANGQVAKENHVLKTIKLIIYLTERNVECDYENEEQITAEFKILALQHHPDKNDGDKEAEAKFQKLKEAKETLCDPAKRALYDKWKKSGIAMSYKQWLGMKDHDRMLEGEAGRASGPSSLGPANSAARRASEGGAALWGRWGGNQEPPSEVFVYCGKDARSLDGHRDGVSSMAKHPSRLAVLASGAFDGEIRLWDLATKKCTRQFIAHEGWVRSICFTPNGKTFTSVGDDKTIKTWKAEVQDEEDEDPVSTLLSMSVVSGITHHRSKPLFATCGEHCQLWEKTRNEPIKVFKWGVDSLQHVSFNQFIHI</sequence>
<accession>A0ACC0JEV9</accession>
<gene>
    <name evidence="1" type="ORF">MSG28_006373</name>
</gene>
<organism evidence="1 2">
    <name type="scientific">Choristoneura fumiferana</name>
    <name type="common">Spruce budworm moth</name>
    <name type="synonym">Archips fumiferana</name>
    <dbReference type="NCBI Taxonomy" id="7141"/>
    <lineage>
        <taxon>Eukaryota</taxon>
        <taxon>Metazoa</taxon>
        <taxon>Ecdysozoa</taxon>
        <taxon>Arthropoda</taxon>
        <taxon>Hexapoda</taxon>
        <taxon>Insecta</taxon>
        <taxon>Pterygota</taxon>
        <taxon>Neoptera</taxon>
        <taxon>Endopterygota</taxon>
        <taxon>Lepidoptera</taxon>
        <taxon>Glossata</taxon>
        <taxon>Ditrysia</taxon>
        <taxon>Tortricoidea</taxon>
        <taxon>Tortricidae</taxon>
        <taxon>Tortricinae</taxon>
        <taxon>Choristoneura</taxon>
    </lineage>
</organism>
<reference evidence="1 2" key="1">
    <citation type="journal article" date="2022" name="Genome Biol. Evol.">
        <title>The Spruce Budworm Genome: Reconstructing the Evolutionary History of Antifreeze Proteins.</title>
        <authorList>
            <person name="Beliveau C."/>
            <person name="Gagne P."/>
            <person name="Picq S."/>
            <person name="Vernygora O."/>
            <person name="Keeling C.I."/>
            <person name="Pinkney K."/>
            <person name="Doucet D."/>
            <person name="Wen F."/>
            <person name="Johnston J.S."/>
            <person name="Maaroufi H."/>
            <person name="Boyle B."/>
            <person name="Laroche J."/>
            <person name="Dewar K."/>
            <person name="Juretic N."/>
            <person name="Blackburn G."/>
            <person name="Nisole A."/>
            <person name="Brunet B."/>
            <person name="Brandao M."/>
            <person name="Lumley L."/>
            <person name="Duan J."/>
            <person name="Quan G."/>
            <person name="Lucarotti C.J."/>
            <person name="Roe A.D."/>
            <person name="Sperling F.A.H."/>
            <person name="Levesque R.C."/>
            <person name="Cusson M."/>
        </authorList>
    </citation>
    <scope>NUCLEOTIDE SEQUENCE [LARGE SCALE GENOMIC DNA]</scope>
    <source>
        <strain evidence="1">Glfc:IPQL:Cfum</strain>
    </source>
</reference>
<keyword evidence="2" id="KW-1185">Reference proteome</keyword>
<evidence type="ECO:0000313" key="1">
    <source>
        <dbReference type="EMBL" id="KAI8422580.1"/>
    </source>
</evidence>
<name>A0ACC0JEV9_CHOFU</name>